<reference evidence="2 3" key="1">
    <citation type="submission" date="2019-04" db="EMBL/GenBank/DDBJ databases">
        <title>Sphingobacterium olei sp. nov., isolated from oil-contaminated soil.</title>
        <authorList>
            <person name="Liu B."/>
        </authorList>
    </citation>
    <scope>NUCLEOTIDE SEQUENCE [LARGE SCALE GENOMIC DNA]</scope>
    <source>
        <strain evidence="2 3">Y3L14</strain>
    </source>
</reference>
<protein>
    <submittedName>
        <fullName evidence="2">Uncharacterized protein</fullName>
    </submittedName>
</protein>
<dbReference type="AlphaFoldDB" id="A0A4U0GZ90"/>
<sequence length="267" mass="30760">MEDRDIDKLFRNAFKEAESNPPADMWKRIEAELEKEDNIVLSSRKNKFSFLKYAAAVVFLIGAGIAVYLNQEKENSRLTDNSHPKRAEKTEIRPTHRIIEHEKEIRVAQTTTSEEQTAKPPKKVLAQATPNKKDVTPKQVSLQNTVKRNTHEDIYIPEEVEENPSQITAHNVEIPNKDISNQIPVRQVTEVEQLKPLIEPEEEMDNMYVSQPATTDNNTVVTNILNIISENIEISTKKDIKFRSDDEGSIRIDFINSFVKNRLKKRK</sequence>
<evidence type="ECO:0000256" key="1">
    <source>
        <dbReference type="SAM" id="Phobius"/>
    </source>
</evidence>
<gene>
    <name evidence="2" type="ORF">FAZ19_15125</name>
</gene>
<keyword evidence="1" id="KW-0472">Membrane</keyword>
<keyword evidence="1" id="KW-1133">Transmembrane helix</keyword>
<comment type="caution">
    <text evidence="2">The sequence shown here is derived from an EMBL/GenBank/DDBJ whole genome shotgun (WGS) entry which is preliminary data.</text>
</comment>
<accession>A0A4U0GZ90</accession>
<evidence type="ECO:0000313" key="3">
    <source>
        <dbReference type="Proteomes" id="UP000309872"/>
    </source>
</evidence>
<keyword evidence="3" id="KW-1185">Reference proteome</keyword>
<proteinExistence type="predicted"/>
<dbReference type="OrthoDB" id="849204at2"/>
<dbReference type="EMBL" id="SUKA01000004">
    <property type="protein sequence ID" value="TJY64525.1"/>
    <property type="molecule type" value="Genomic_DNA"/>
</dbReference>
<feature type="transmembrane region" description="Helical" evidence="1">
    <location>
        <begin position="50"/>
        <end position="69"/>
    </location>
</feature>
<keyword evidence="1" id="KW-0812">Transmembrane</keyword>
<dbReference type="RefSeq" id="WP_136821586.1">
    <property type="nucleotide sequence ID" value="NZ_BMJX01000004.1"/>
</dbReference>
<evidence type="ECO:0000313" key="2">
    <source>
        <dbReference type="EMBL" id="TJY64525.1"/>
    </source>
</evidence>
<organism evidence="2 3">
    <name type="scientific">Sphingobacterium alkalisoli</name>
    <dbReference type="NCBI Taxonomy" id="1874115"/>
    <lineage>
        <taxon>Bacteria</taxon>
        <taxon>Pseudomonadati</taxon>
        <taxon>Bacteroidota</taxon>
        <taxon>Sphingobacteriia</taxon>
        <taxon>Sphingobacteriales</taxon>
        <taxon>Sphingobacteriaceae</taxon>
        <taxon>Sphingobacterium</taxon>
    </lineage>
</organism>
<dbReference type="Proteomes" id="UP000309872">
    <property type="component" value="Unassembled WGS sequence"/>
</dbReference>
<name>A0A4U0GZ90_9SPHI</name>